<evidence type="ECO:0000313" key="3">
    <source>
        <dbReference type="Proteomes" id="UP000256269"/>
    </source>
</evidence>
<name>A0A3E0G6M2_9PSEU</name>
<keyword evidence="1" id="KW-0472">Membrane</keyword>
<evidence type="ECO:0000313" key="2">
    <source>
        <dbReference type="EMBL" id="REH18248.1"/>
    </source>
</evidence>
<sequence>MARTPSLAPRVLYVAIPVIVTILLVAALGSMFLAFGRHESLLLTVFVVEATLATVAGGVWTWFSWCWGHSATRAMASRYRQLRELVDEAGDQSRLDAAGVTILIDNDYSRDDGGNCDVLVRVPAHMPRELELVTRFPGARAGELFVLHAYQQVVRHRFAPVLIRGDRMAVDRGDQRRRERGLRGFLARARAARADAGVATLDQLDELLVQLRTALGETGAAEVIPLRRRRG</sequence>
<dbReference type="Proteomes" id="UP000256269">
    <property type="component" value="Unassembled WGS sequence"/>
</dbReference>
<accession>A0A3E0G6M2</accession>
<dbReference type="AlphaFoldDB" id="A0A3E0G6M2"/>
<gene>
    <name evidence="2" type="ORF">BCF44_1363</name>
</gene>
<evidence type="ECO:0000256" key="1">
    <source>
        <dbReference type="SAM" id="Phobius"/>
    </source>
</evidence>
<reference evidence="2 3" key="1">
    <citation type="submission" date="2018-08" db="EMBL/GenBank/DDBJ databases">
        <title>Genomic Encyclopedia of Archaeal and Bacterial Type Strains, Phase II (KMG-II): from individual species to whole genera.</title>
        <authorList>
            <person name="Goeker M."/>
        </authorList>
    </citation>
    <scope>NUCLEOTIDE SEQUENCE [LARGE SCALE GENOMIC DNA]</scope>
    <source>
        <strain evidence="2 3">DSM 45791</strain>
    </source>
</reference>
<protein>
    <submittedName>
        <fullName evidence="2">Uncharacterized protein</fullName>
    </submittedName>
</protein>
<comment type="caution">
    <text evidence="2">The sequence shown here is derived from an EMBL/GenBank/DDBJ whole genome shotgun (WGS) entry which is preliminary data.</text>
</comment>
<keyword evidence="1" id="KW-0812">Transmembrane</keyword>
<feature type="transmembrane region" description="Helical" evidence="1">
    <location>
        <begin position="12"/>
        <end position="35"/>
    </location>
</feature>
<dbReference type="RefSeq" id="WP_147329030.1">
    <property type="nucleotide sequence ID" value="NZ_CP144379.1"/>
</dbReference>
<dbReference type="EMBL" id="QUNO01000036">
    <property type="protein sequence ID" value="REH18248.1"/>
    <property type="molecule type" value="Genomic_DNA"/>
</dbReference>
<keyword evidence="1" id="KW-1133">Transmembrane helix</keyword>
<feature type="transmembrane region" description="Helical" evidence="1">
    <location>
        <begin position="41"/>
        <end position="63"/>
    </location>
</feature>
<organism evidence="2 3">
    <name type="scientific">Kutzneria buriramensis</name>
    <dbReference type="NCBI Taxonomy" id="1045776"/>
    <lineage>
        <taxon>Bacteria</taxon>
        <taxon>Bacillati</taxon>
        <taxon>Actinomycetota</taxon>
        <taxon>Actinomycetes</taxon>
        <taxon>Pseudonocardiales</taxon>
        <taxon>Pseudonocardiaceae</taxon>
        <taxon>Kutzneria</taxon>
    </lineage>
</organism>
<proteinExistence type="predicted"/>
<keyword evidence="3" id="KW-1185">Reference proteome</keyword>